<gene>
    <name evidence="2" type="ORF">OKIOD_LOCUS12628</name>
    <name evidence="1" type="ORF">OKIOD_LOCUS2206</name>
</gene>
<evidence type="ECO:0000313" key="3">
    <source>
        <dbReference type="Proteomes" id="UP001158576"/>
    </source>
</evidence>
<dbReference type="EMBL" id="OU015566">
    <property type="protein sequence ID" value="CAG5108581.1"/>
    <property type="molecule type" value="Genomic_DNA"/>
</dbReference>
<protein>
    <submittedName>
        <fullName evidence="1">Oidioi.mRNA.OKI2018_I69.PAR.g10648.t1.cds</fullName>
    </submittedName>
    <submittedName>
        <fullName evidence="2">Oidioi.mRNA.OKI2018_I69.chr1.g3863.t1.cds</fullName>
    </submittedName>
</protein>
<name>A0ABN7RRQ1_OIKDI</name>
<evidence type="ECO:0000313" key="1">
    <source>
        <dbReference type="EMBL" id="CAG5084466.1"/>
    </source>
</evidence>
<dbReference type="Proteomes" id="UP001158576">
    <property type="component" value="Chromosome PAR"/>
</dbReference>
<accession>A0ABN7RRQ1</accession>
<evidence type="ECO:0000313" key="2">
    <source>
        <dbReference type="EMBL" id="CAG5108581.1"/>
    </source>
</evidence>
<dbReference type="Proteomes" id="UP001158576">
    <property type="component" value="Chromosome 1"/>
</dbReference>
<keyword evidence="3" id="KW-1185">Reference proteome</keyword>
<sequence>MMARCCNGLDSRNRAVSKIDKLRLRANRTTWENVTDKSHDLSQNAPFTTHFRDILLDGIKAAENLNMDEGATAGAENLFPNTWTQNLQTIEERFARMNMTKTRENN</sequence>
<reference evidence="1 3" key="1">
    <citation type="submission" date="2021-04" db="EMBL/GenBank/DDBJ databases">
        <authorList>
            <person name="Bliznina A."/>
        </authorList>
    </citation>
    <scope>NUCLEOTIDE SEQUENCE [LARGE SCALE GENOMIC DNA]</scope>
</reference>
<proteinExistence type="predicted"/>
<dbReference type="EMBL" id="OU015568">
    <property type="protein sequence ID" value="CAG5084466.1"/>
    <property type="molecule type" value="Genomic_DNA"/>
</dbReference>
<organism evidence="1 3">
    <name type="scientific">Oikopleura dioica</name>
    <name type="common">Tunicate</name>
    <dbReference type="NCBI Taxonomy" id="34765"/>
    <lineage>
        <taxon>Eukaryota</taxon>
        <taxon>Metazoa</taxon>
        <taxon>Chordata</taxon>
        <taxon>Tunicata</taxon>
        <taxon>Appendicularia</taxon>
        <taxon>Copelata</taxon>
        <taxon>Oikopleuridae</taxon>
        <taxon>Oikopleura</taxon>
    </lineage>
</organism>